<keyword evidence="6 8" id="KW-0315">Glutamine amidotransferase</keyword>
<evidence type="ECO:0000313" key="12">
    <source>
        <dbReference type="EMBL" id="RDI97487.1"/>
    </source>
</evidence>
<evidence type="ECO:0000256" key="2">
    <source>
        <dbReference type="ARBA" id="ARBA00005752"/>
    </source>
</evidence>
<proteinExistence type="inferred from homology"/>
<organism evidence="12 13">
    <name type="scientific">Dyella solisilvae</name>
    <dbReference type="NCBI Taxonomy" id="1920168"/>
    <lineage>
        <taxon>Bacteria</taxon>
        <taxon>Pseudomonadati</taxon>
        <taxon>Pseudomonadota</taxon>
        <taxon>Gammaproteobacteria</taxon>
        <taxon>Lysobacterales</taxon>
        <taxon>Rhodanobacteraceae</taxon>
        <taxon>Dyella</taxon>
    </lineage>
</organism>
<feature type="binding site" evidence="9">
    <location>
        <position position="260"/>
    </location>
    <ligand>
        <name>ATP</name>
        <dbReference type="ChEBI" id="CHEBI:30616"/>
    </ligand>
</feature>
<dbReference type="GO" id="GO:0005524">
    <property type="term" value="F:ATP binding"/>
    <property type="evidence" value="ECO:0007669"/>
    <property type="project" value="UniProtKB-KW"/>
</dbReference>
<dbReference type="InterPro" id="IPR017932">
    <property type="entry name" value="GATase_2_dom"/>
</dbReference>
<evidence type="ECO:0000256" key="4">
    <source>
        <dbReference type="ARBA" id="ARBA00022741"/>
    </source>
</evidence>
<dbReference type="InterPro" id="IPR006426">
    <property type="entry name" value="Asn_synth_AEB"/>
</dbReference>
<feature type="domain" description="Glutamine amidotransferase type-2" evidence="11">
    <location>
        <begin position="2"/>
        <end position="214"/>
    </location>
</feature>
<feature type="active site" description="For GATase activity" evidence="8">
    <location>
        <position position="2"/>
    </location>
</feature>
<evidence type="ECO:0000256" key="6">
    <source>
        <dbReference type="ARBA" id="ARBA00022962"/>
    </source>
</evidence>
<dbReference type="InterPro" id="IPR033738">
    <property type="entry name" value="AsnB_N"/>
</dbReference>
<keyword evidence="12" id="KW-0436">Ligase</keyword>
<protein>
    <recommendedName>
        <fullName evidence="3">asparagine synthase (glutamine-hydrolyzing)</fullName>
        <ecNumber evidence="3">6.3.5.4</ecNumber>
    </recommendedName>
</protein>
<dbReference type="CDD" id="cd01991">
    <property type="entry name" value="Asn_synthase_B_C"/>
    <property type="match status" value="1"/>
</dbReference>
<dbReference type="Gene3D" id="3.40.50.620">
    <property type="entry name" value="HUPs"/>
    <property type="match status" value="1"/>
</dbReference>
<dbReference type="RefSeq" id="WP_114826375.1">
    <property type="nucleotide sequence ID" value="NZ_QQSY01000005.1"/>
</dbReference>
<dbReference type="InterPro" id="IPR029055">
    <property type="entry name" value="Ntn_hydrolases_N"/>
</dbReference>
<dbReference type="SUPFAM" id="SSF56235">
    <property type="entry name" value="N-terminal nucleophile aminohydrolases (Ntn hydrolases)"/>
    <property type="match status" value="1"/>
</dbReference>
<evidence type="ECO:0000256" key="5">
    <source>
        <dbReference type="ARBA" id="ARBA00022840"/>
    </source>
</evidence>
<dbReference type="PANTHER" id="PTHR43284:SF1">
    <property type="entry name" value="ASPARAGINE SYNTHETASE"/>
    <property type="match status" value="1"/>
</dbReference>
<dbReference type="CDD" id="cd00712">
    <property type="entry name" value="AsnB"/>
    <property type="match status" value="1"/>
</dbReference>
<dbReference type="Pfam" id="PF13537">
    <property type="entry name" value="GATase_7"/>
    <property type="match status" value="1"/>
</dbReference>
<evidence type="ECO:0000256" key="1">
    <source>
        <dbReference type="ARBA" id="ARBA00005187"/>
    </source>
</evidence>
<evidence type="ECO:0000256" key="7">
    <source>
        <dbReference type="ARBA" id="ARBA00048741"/>
    </source>
</evidence>
<comment type="catalytic activity">
    <reaction evidence="7">
        <text>L-aspartate + L-glutamine + ATP + H2O = L-asparagine + L-glutamate + AMP + diphosphate + H(+)</text>
        <dbReference type="Rhea" id="RHEA:12228"/>
        <dbReference type="ChEBI" id="CHEBI:15377"/>
        <dbReference type="ChEBI" id="CHEBI:15378"/>
        <dbReference type="ChEBI" id="CHEBI:29985"/>
        <dbReference type="ChEBI" id="CHEBI:29991"/>
        <dbReference type="ChEBI" id="CHEBI:30616"/>
        <dbReference type="ChEBI" id="CHEBI:33019"/>
        <dbReference type="ChEBI" id="CHEBI:58048"/>
        <dbReference type="ChEBI" id="CHEBI:58359"/>
        <dbReference type="ChEBI" id="CHEBI:456215"/>
        <dbReference type="EC" id="6.3.5.4"/>
    </reaction>
</comment>
<dbReference type="InterPro" id="IPR014729">
    <property type="entry name" value="Rossmann-like_a/b/a_fold"/>
</dbReference>
<dbReference type="Pfam" id="PF00733">
    <property type="entry name" value="Asn_synthase"/>
    <property type="match status" value="1"/>
</dbReference>
<comment type="caution">
    <text evidence="12">The sequence shown here is derived from an EMBL/GenBank/DDBJ whole genome shotgun (WGS) entry which is preliminary data.</text>
</comment>
<dbReference type="AlphaFoldDB" id="A0A370K4X5"/>
<dbReference type="PANTHER" id="PTHR43284">
    <property type="entry name" value="ASPARAGINE SYNTHETASE (GLUTAMINE-HYDROLYZING)"/>
    <property type="match status" value="1"/>
</dbReference>
<evidence type="ECO:0000259" key="11">
    <source>
        <dbReference type="PROSITE" id="PS51278"/>
    </source>
</evidence>
<dbReference type="PIRSF" id="PIRSF001589">
    <property type="entry name" value="Asn_synthetase_glu-h"/>
    <property type="match status" value="1"/>
</dbReference>
<sequence>MCGISGILYRHPTGARVDSARVSAMLSAMAHRGPDGDGVYACDRLAMAVNRLAIRGVEAPQPPLMVHPSGIVVACNGEIDNHRELREILAQRGHVIDQTTDVAVIAPLYLEYGPQFLEHLQGVFAIALWDAPRKQLLLARDRAGERHLLYALSDDAVCFASELSGLVAAMPTPPQLDRESLPHYLQSGFCPSHHSLLAHHHKLQPGEVIVIDAAGARHEHYWKAPIGVTPKSAPDMAAFDDILRGAVLRQTDIDVDYGVLLSGGVDSALVTAIARAVRPERKLTAYCVRFAETSFDEGQHAADVAQQLGCDFVPVTLQPDDVPGRLHKLIAATGEPLADPAWMAQSLVTERASQDVHLLLAGEGADELFGGYPTYLGARLHGRFERLPASMRAGIRRLVSALPVSDKKMTVSFLLKQFVHGPELDGFSRHLLWNARISPEWLRRLGFDPPGDQGRHTACDLMDAIQHYDFTHSLPDALLAKADRGSMCHAVEIRGPYLDRQVIEFAATLPVEWRVRGLTTKVFLKAFAQRYLPTSVVHQRKRGLSIPLCQWLHGPLHGWATQRLSASVLADAGIDTTTALALLDEHTLRRADHSRAIWVLVVLSEWLEWLAQQQRASVDLSRRADARPPRVEAAPPARSLEASVALHANFSG</sequence>
<evidence type="ECO:0000313" key="13">
    <source>
        <dbReference type="Proteomes" id="UP000254711"/>
    </source>
</evidence>
<dbReference type="GO" id="GO:0004066">
    <property type="term" value="F:asparagine synthase (glutamine-hydrolyzing) activity"/>
    <property type="evidence" value="ECO:0007669"/>
    <property type="project" value="UniProtKB-EC"/>
</dbReference>
<dbReference type="EC" id="6.3.5.4" evidence="3"/>
<evidence type="ECO:0000256" key="9">
    <source>
        <dbReference type="PIRSR" id="PIRSR001589-2"/>
    </source>
</evidence>
<accession>A0A370K4X5</accession>
<keyword evidence="5 9" id="KW-0067">ATP-binding</keyword>
<evidence type="ECO:0000256" key="3">
    <source>
        <dbReference type="ARBA" id="ARBA00012737"/>
    </source>
</evidence>
<keyword evidence="4 9" id="KW-0547">Nucleotide-binding</keyword>
<keyword evidence="13" id="KW-1185">Reference proteome</keyword>
<evidence type="ECO:0000256" key="8">
    <source>
        <dbReference type="PIRSR" id="PIRSR001589-1"/>
    </source>
</evidence>
<dbReference type="InterPro" id="IPR001962">
    <property type="entry name" value="Asn_synthase"/>
</dbReference>
<keyword evidence="8" id="KW-0061">Asparagine biosynthesis</keyword>
<dbReference type="Proteomes" id="UP000254711">
    <property type="component" value="Unassembled WGS sequence"/>
</dbReference>
<keyword evidence="8" id="KW-0028">Amino-acid biosynthesis</keyword>
<dbReference type="EMBL" id="QQSY01000005">
    <property type="protein sequence ID" value="RDI97487.1"/>
    <property type="molecule type" value="Genomic_DNA"/>
</dbReference>
<evidence type="ECO:0000256" key="10">
    <source>
        <dbReference type="PIRSR" id="PIRSR001589-3"/>
    </source>
</evidence>
<name>A0A370K4X5_9GAMM</name>
<dbReference type="SUPFAM" id="SSF52402">
    <property type="entry name" value="Adenine nucleotide alpha hydrolases-like"/>
    <property type="match status" value="1"/>
</dbReference>
<comment type="pathway">
    <text evidence="1">Amino-acid biosynthesis; L-asparagine biosynthesis; L-asparagine from L-aspartate (L-Gln route): step 1/1.</text>
</comment>
<comment type="similarity">
    <text evidence="2">Belongs to the asparagine synthetase family.</text>
</comment>
<dbReference type="GO" id="GO:0005829">
    <property type="term" value="C:cytosol"/>
    <property type="evidence" value="ECO:0007669"/>
    <property type="project" value="TreeGrafter"/>
</dbReference>
<feature type="site" description="Important for beta-aspartyl-AMP intermediate formation" evidence="10">
    <location>
        <position position="363"/>
    </location>
</feature>
<dbReference type="Gene3D" id="3.60.20.10">
    <property type="entry name" value="Glutamine Phosphoribosylpyrophosphate, subunit 1, domain 1"/>
    <property type="match status" value="1"/>
</dbReference>
<dbReference type="GO" id="GO:0006529">
    <property type="term" value="P:asparagine biosynthetic process"/>
    <property type="evidence" value="ECO:0007669"/>
    <property type="project" value="UniProtKB-KW"/>
</dbReference>
<dbReference type="NCBIfam" id="TIGR01536">
    <property type="entry name" value="asn_synth_AEB"/>
    <property type="match status" value="1"/>
</dbReference>
<reference evidence="12 13" key="1">
    <citation type="submission" date="2018-07" db="EMBL/GenBank/DDBJ databases">
        <title>Dyella solisilvae sp. nov., isolated from the pine and broad-leaved mixed forest soil.</title>
        <authorList>
            <person name="Gao Z."/>
            <person name="Qiu L."/>
        </authorList>
    </citation>
    <scope>NUCLEOTIDE SEQUENCE [LARGE SCALE GENOMIC DNA]</scope>
    <source>
        <strain evidence="12 13">DHG54</strain>
    </source>
</reference>
<dbReference type="InterPro" id="IPR051786">
    <property type="entry name" value="ASN_synthetase/amidase"/>
</dbReference>
<gene>
    <name evidence="12" type="primary">asnB</name>
    <name evidence="12" type="ORF">DVT68_17255</name>
</gene>
<feature type="binding site" evidence="9">
    <location>
        <position position="101"/>
    </location>
    <ligand>
        <name>L-glutamine</name>
        <dbReference type="ChEBI" id="CHEBI:58359"/>
    </ligand>
</feature>
<dbReference type="OrthoDB" id="9763290at2"/>
<feature type="binding site" evidence="9">
    <location>
        <position position="288"/>
    </location>
    <ligand>
        <name>ATP</name>
        <dbReference type="ChEBI" id="CHEBI:30616"/>
    </ligand>
</feature>
<dbReference type="PROSITE" id="PS51278">
    <property type="entry name" value="GATASE_TYPE_2"/>
    <property type="match status" value="1"/>
</dbReference>